<dbReference type="VEuPathDB" id="FungiDB:YALI1_E12711g"/>
<dbReference type="PANTHER" id="PTHR20934:SF0">
    <property type="entry name" value="TRANSCRIPTION ELONGATION FACTOR 1 HOMOLOG"/>
    <property type="match status" value="1"/>
</dbReference>
<organism evidence="12 14">
    <name type="scientific">Yarrowia lipolytica</name>
    <name type="common">Candida lipolytica</name>
    <dbReference type="NCBI Taxonomy" id="4952"/>
    <lineage>
        <taxon>Eukaryota</taxon>
        <taxon>Fungi</taxon>
        <taxon>Dikarya</taxon>
        <taxon>Ascomycota</taxon>
        <taxon>Saccharomycotina</taxon>
        <taxon>Dipodascomycetes</taxon>
        <taxon>Dipodascales</taxon>
        <taxon>Dipodascales incertae sedis</taxon>
        <taxon>Yarrowia</taxon>
    </lineage>
</organism>
<dbReference type="OrthoDB" id="445983at2759"/>
<evidence type="ECO:0000256" key="8">
    <source>
        <dbReference type="ARBA" id="ARBA00023163"/>
    </source>
</evidence>
<dbReference type="InterPro" id="IPR038567">
    <property type="entry name" value="T_Elf1_sf"/>
</dbReference>
<sequence length="116" mass="12707">MGKRKSSSAPAKKVKQTLATQFACLFCNHNDSVVCSMDKKMGIGSLSCKVCGQSFQASINALSAPIDVYSEWIDACEAVAEQEKNKDDEFIEKDGGYASDDDHVPKEEDDEFSDLE</sequence>
<evidence type="ECO:0000313" key="13">
    <source>
        <dbReference type="EMBL" id="RDW26985.1"/>
    </source>
</evidence>
<dbReference type="InterPro" id="IPR007808">
    <property type="entry name" value="Elf1"/>
</dbReference>
<dbReference type="GO" id="GO:0008023">
    <property type="term" value="C:transcription elongation factor complex"/>
    <property type="evidence" value="ECO:0007669"/>
    <property type="project" value="TreeGrafter"/>
</dbReference>
<evidence type="ECO:0000313" key="15">
    <source>
        <dbReference type="Proteomes" id="UP000256601"/>
    </source>
</evidence>
<evidence type="ECO:0000256" key="2">
    <source>
        <dbReference type="ARBA" id="ARBA00004123"/>
    </source>
</evidence>
<evidence type="ECO:0000256" key="9">
    <source>
        <dbReference type="ARBA" id="ARBA00023242"/>
    </source>
</evidence>
<protein>
    <recommendedName>
        <fullName evidence="10">Transcription elongation factor 1 homolog</fullName>
    </recommendedName>
</protein>
<feature type="region of interest" description="Disordered" evidence="11">
    <location>
        <begin position="84"/>
        <end position="116"/>
    </location>
</feature>
<dbReference type="GO" id="GO:0003746">
    <property type="term" value="F:translation elongation factor activity"/>
    <property type="evidence" value="ECO:0007669"/>
    <property type="project" value="UniProtKB-KW"/>
</dbReference>
<dbReference type="AlphaFoldDB" id="A0A1H6PYP4"/>
<evidence type="ECO:0000256" key="4">
    <source>
        <dbReference type="ARBA" id="ARBA00022723"/>
    </source>
</evidence>
<keyword evidence="9 10" id="KW-0539">Nucleus</keyword>
<keyword evidence="4 10" id="KW-0479">Metal-binding</keyword>
<dbReference type="Proteomes" id="UP000182444">
    <property type="component" value="Chromosome 1E"/>
</dbReference>
<evidence type="ECO:0000313" key="12">
    <source>
        <dbReference type="EMBL" id="AOW05212.1"/>
    </source>
</evidence>
<dbReference type="KEGG" id="yli:2912586"/>
<comment type="similarity">
    <text evidence="3 10">Belongs to the ELOF1 family.</text>
</comment>
<dbReference type="GO" id="GO:0000993">
    <property type="term" value="F:RNA polymerase II complex binding"/>
    <property type="evidence" value="ECO:0007669"/>
    <property type="project" value="TreeGrafter"/>
</dbReference>
<dbReference type="Pfam" id="PF05129">
    <property type="entry name" value="Zn_ribbon_Elf1"/>
    <property type="match status" value="1"/>
</dbReference>
<dbReference type="EMBL" id="CP017557">
    <property type="protein sequence ID" value="AOW05212.1"/>
    <property type="molecule type" value="Genomic_DNA"/>
</dbReference>
<keyword evidence="7 10" id="KW-0805">Transcription regulation</keyword>
<dbReference type="GeneID" id="2912586"/>
<feature type="compositionally biased region" description="Acidic residues" evidence="11">
    <location>
        <begin position="107"/>
        <end position="116"/>
    </location>
</feature>
<dbReference type="GO" id="GO:0008270">
    <property type="term" value="F:zinc ion binding"/>
    <property type="evidence" value="ECO:0007669"/>
    <property type="project" value="UniProtKB-KW"/>
</dbReference>
<dbReference type="Gene3D" id="2.20.25.190">
    <property type="match status" value="1"/>
</dbReference>
<dbReference type="RefSeq" id="XP_503765.2">
    <property type="nucleotide sequence ID" value="XM_503765.2"/>
</dbReference>
<evidence type="ECO:0000256" key="1">
    <source>
        <dbReference type="ARBA" id="ARBA00003357"/>
    </source>
</evidence>
<dbReference type="FunFam" id="2.20.25.190:FF:000001">
    <property type="entry name" value="Transcription elongation factor 1 homolog"/>
    <property type="match status" value="1"/>
</dbReference>
<comment type="function">
    <text evidence="1 10">Transcription elongation factor implicated in the maintenance of proper chromatin structure in actively transcribed regions.</text>
</comment>
<dbReference type="Proteomes" id="UP000256601">
    <property type="component" value="Unassembled WGS sequence"/>
</dbReference>
<evidence type="ECO:0000256" key="5">
    <source>
        <dbReference type="ARBA" id="ARBA00022771"/>
    </source>
</evidence>
<proteinExistence type="inferred from homology"/>
<evidence type="ECO:0000313" key="14">
    <source>
        <dbReference type="Proteomes" id="UP000182444"/>
    </source>
</evidence>
<dbReference type="VEuPathDB" id="FungiDB:YALI0_E10131g"/>
<accession>A0A1H6PYP4</accession>
<evidence type="ECO:0000256" key="7">
    <source>
        <dbReference type="ARBA" id="ARBA00023015"/>
    </source>
</evidence>
<reference evidence="12 14" key="1">
    <citation type="journal article" date="2016" name="PLoS ONE">
        <title>Sequence Assembly of Yarrowia lipolytica Strain W29/CLIB89 Shows Transposable Element Diversity.</title>
        <authorList>
            <person name="Magnan C."/>
            <person name="Yu J."/>
            <person name="Chang I."/>
            <person name="Jahn E."/>
            <person name="Kanomata Y."/>
            <person name="Wu J."/>
            <person name="Zeller M."/>
            <person name="Oakes M."/>
            <person name="Baldi P."/>
            <person name="Sandmeyer S."/>
        </authorList>
    </citation>
    <scope>NUCLEOTIDE SEQUENCE [LARGE SCALE GENOMIC DNA]</scope>
    <source>
        <strain evidence="12">CLIB89</strain>
        <strain evidence="14">CLIB89(W29)</strain>
    </source>
</reference>
<name>A0A1H6PYP4_YARLL</name>
<keyword evidence="13" id="KW-0648">Protein biosynthesis</keyword>
<dbReference type="eggNOG" id="KOG3214">
    <property type="taxonomic scope" value="Eukaryota"/>
</dbReference>
<dbReference type="SUPFAM" id="SSF57783">
    <property type="entry name" value="Zinc beta-ribbon"/>
    <property type="match status" value="1"/>
</dbReference>
<reference evidence="13 15" key="2">
    <citation type="submission" date="2018-07" db="EMBL/GenBank/DDBJ databases">
        <title>Draft Genome Assemblies for Five Robust Yarrowia lipolytica Strains Exhibiting High Lipid Production and Pentose Sugar Utilization and Sugar Alcohol Secretion from Undetoxified Lignocellulosic Biomass Hydrolysates.</title>
        <authorList>
            <consortium name="DOE Joint Genome Institute"/>
            <person name="Walker C."/>
            <person name="Ryu S."/>
            <person name="Na H."/>
            <person name="Zane M."/>
            <person name="LaButti K."/>
            <person name="Lipzen A."/>
            <person name="Haridas S."/>
            <person name="Barry K."/>
            <person name="Grigoriev I.V."/>
            <person name="Quarterman J."/>
            <person name="Slininger P."/>
            <person name="Dien B."/>
            <person name="Trinh C.T."/>
        </authorList>
    </citation>
    <scope>NUCLEOTIDE SEQUENCE [LARGE SCALE GENOMIC DNA]</scope>
    <source>
        <strain evidence="13 15">YB392</strain>
    </source>
</reference>
<dbReference type="EMBL" id="KZ857331">
    <property type="protein sequence ID" value="RDW26985.1"/>
    <property type="molecule type" value="Genomic_DNA"/>
</dbReference>
<dbReference type="GO" id="GO:0006368">
    <property type="term" value="P:transcription elongation by RNA polymerase II"/>
    <property type="evidence" value="ECO:0007669"/>
    <property type="project" value="TreeGrafter"/>
</dbReference>
<dbReference type="OMA" id="CLDANKK"/>
<keyword evidence="13" id="KW-0251">Elongation factor</keyword>
<evidence type="ECO:0000256" key="6">
    <source>
        <dbReference type="ARBA" id="ARBA00022833"/>
    </source>
</evidence>
<feature type="compositionally biased region" description="Basic and acidic residues" evidence="11">
    <location>
        <begin position="84"/>
        <end position="106"/>
    </location>
</feature>
<evidence type="ECO:0000256" key="10">
    <source>
        <dbReference type="RuleBase" id="RU364033"/>
    </source>
</evidence>
<keyword evidence="5 10" id="KW-0863">Zinc-finger</keyword>
<comment type="subcellular location">
    <subcellularLocation>
        <location evidence="2 10">Nucleus</location>
    </subcellularLocation>
</comment>
<gene>
    <name evidence="13" type="ORF">B0I71DRAFT_130012</name>
    <name evidence="12" type="ORF">YALI1_E12711g</name>
</gene>
<evidence type="ECO:0000256" key="3">
    <source>
        <dbReference type="ARBA" id="ARBA00009730"/>
    </source>
</evidence>
<dbReference type="PANTHER" id="PTHR20934">
    <property type="entry name" value="TRANSCRIPTION ELONGATION FACTOR 1 HOMOLOG"/>
    <property type="match status" value="1"/>
</dbReference>
<keyword evidence="6 10" id="KW-0862">Zinc</keyword>
<evidence type="ECO:0000256" key="11">
    <source>
        <dbReference type="SAM" id="MobiDB-lite"/>
    </source>
</evidence>
<keyword evidence="8 10" id="KW-0804">Transcription</keyword>